<proteinExistence type="predicted"/>
<accession>A0A0C2QZ81</accession>
<dbReference type="PATRIC" id="fig|135826.4.peg.3060"/>
<dbReference type="SUPFAM" id="SSF55961">
    <property type="entry name" value="Bet v1-like"/>
    <property type="match status" value="1"/>
</dbReference>
<keyword evidence="2" id="KW-1185">Reference proteome</keyword>
<dbReference type="InterPro" id="IPR023393">
    <property type="entry name" value="START-like_dom_sf"/>
</dbReference>
<dbReference type="InterPro" id="IPR019587">
    <property type="entry name" value="Polyketide_cyclase/dehydratase"/>
</dbReference>
<dbReference type="OrthoDB" id="1903764at2"/>
<dbReference type="STRING" id="135826.KP77_30810"/>
<organism evidence="1 2">
    <name type="scientific">Jeotgalibacillus alimentarius</name>
    <dbReference type="NCBI Taxonomy" id="135826"/>
    <lineage>
        <taxon>Bacteria</taxon>
        <taxon>Bacillati</taxon>
        <taxon>Bacillota</taxon>
        <taxon>Bacilli</taxon>
        <taxon>Bacillales</taxon>
        <taxon>Caryophanaceae</taxon>
        <taxon>Jeotgalibacillus</taxon>
    </lineage>
</organism>
<dbReference type="RefSeq" id="WP_041123601.1">
    <property type="nucleotide sequence ID" value="NZ_JXRQ01000029.1"/>
</dbReference>
<dbReference type="AlphaFoldDB" id="A0A0C2QZ81"/>
<gene>
    <name evidence="1" type="ORF">KP77_30810</name>
</gene>
<name>A0A0C2QZ81_9BACL</name>
<evidence type="ECO:0000313" key="2">
    <source>
        <dbReference type="Proteomes" id="UP000031950"/>
    </source>
</evidence>
<protein>
    <recommendedName>
        <fullName evidence="3">DUF3284 domain-containing protein</fullName>
    </recommendedName>
</protein>
<comment type="caution">
    <text evidence="1">The sequence shown here is derived from an EMBL/GenBank/DDBJ whole genome shotgun (WGS) entry which is preliminary data.</text>
</comment>
<dbReference type="Gene3D" id="3.30.530.20">
    <property type="match status" value="1"/>
</dbReference>
<evidence type="ECO:0000313" key="1">
    <source>
        <dbReference type="EMBL" id="KIL43375.1"/>
    </source>
</evidence>
<dbReference type="EMBL" id="JXRQ01000029">
    <property type="protein sequence ID" value="KIL43375.1"/>
    <property type="molecule type" value="Genomic_DNA"/>
</dbReference>
<evidence type="ECO:0008006" key="3">
    <source>
        <dbReference type="Google" id="ProtNLM"/>
    </source>
</evidence>
<sequence>MGALNQTMVIERPLETVFQETIQMEKSPEIMDQVVSIKKLTDGPPAKGTRYEEVRDLGGRKVQSELVVTEFVENKSYAVTSEQNGVKINFRYTFSAEDENSTFVTFDGTITTQGFARSLFKGMIVRMISKEELFHLQKLKNYIESRTEVQDDENNN</sequence>
<reference evidence="1 2" key="1">
    <citation type="submission" date="2015-01" db="EMBL/GenBank/DDBJ databases">
        <title>Genome sequence of Jeotgalibacillus alimentarius.</title>
        <authorList>
            <person name="Goh K.M."/>
            <person name="Chan K.-G."/>
            <person name="Yaakop A.S."/>
            <person name="Ee R."/>
            <person name="Gan H.M."/>
            <person name="Chan C.S."/>
        </authorList>
    </citation>
    <scope>NUCLEOTIDE SEQUENCE [LARGE SCALE GENOMIC DNA]</scope>
    <source>
        <strain evidence="1 2">YKJ-13</strain>
    </source>
</reference>
<dbReference type="Pfam" id="PF10604">
    <property type="entry name" value="Polyketide_cyc2"/>
    <property type="match status" value="1"/>
</dbReference>
<dbReference type="Proteomes" id="UP000031950">
    <property type="component" value="Unassembled WGS sequence"/>
</dbReference>